<gene>
    <name evidence="1" type="ORF">MRB53_013902</name>
</gene>
<evidence type="ECO:0000313" key="1">
    <source>
        <dbReference type="EMBL" id="KAJ8617716.1"/>
    </source>
</evidence>
<proteinExistence type="predicted"/>
<keyword evidence="2" id="KW-1185">Reference proteome</keyword>
<comment type="caution">
    <text evidence="1">The sequence shown here is derived from an EMBL/GenBank/DDBJ whole genome shotgun (WGS) entry which is preliminary data.</text>
</comment>
<dbReference type="EMBL" id="CM056812">
    <property type="protein sequence ID" value="KAJ8617716.1"/>
    <property type="molecule type" value="Genomic_DNA"/>
</dbReference>
<evidence type="ECO:0000313" key="2">
    <source>
        <dbReference type="Proteomes" id="UP001234297"/>
    </source>
</evidence>
<accession>A0ACC2K9E6</accession>
<dbReference type="Proteomes" id="UP001234297">
    <property type="component" value="Chromosome 4"/>
</dbReference>
<reference evidence="1 2" key="1">
    <citation type="journal article" date="2022" name="Hortic Res">
        <title>A haplotype resolved chromosomal level avocado genome allows analysis of novel avocado genes.</title>
        <authorList>
            <person name="Nath O."/>
            <person name="Fletcher S.J."/>
            <person name="Hayward A."/>
            <person name="Shaw L.M."/>
            <person name="Masouleh A.K."/>
            <person name="Furtado A."/>
            <person name="Henry R.J."/>
            <person name="Mitter N."/>
        </authorList>
    </citation>
    <scope>NUCLEOTIDE SEQUENCE [LARGE SCALE GENOMIC DNA]</scope>
    <source>
        <strain evidence="2">cv. Hass</strain>
    </source>
</reference>
<name>A0ACC2K9E6_PERAE</name>
<organism evidence="1 2">
    <name type="scientific">Persea americana</name>
    <name type="common">Avocado</name>
    <dbReference type="NCBI Taxonomy" id="3435"/>
    <lineage>
        <taxon>Eukaryota</taxon>
        <taxon>Viridiplantae</taxon>
        <taxon>Streptophyta</taxon>
        <taxon>Embryophyta</taxon>
        <taxon>Tracheophyta</taxon>
        <taxon>Spermatophyta</taxon>
        <taxon>Magnoliopsida</taxon>
        <taxon>Magnoliidae</taxon>
        <taxon>Laurales</taxon>
        <taxon>Lauraceae</taxon>
        <taxon>Persea</taxon>
    </lineage>
</organism>
<protein>
    <submittedName>
        <fullName evidence="1">Uncharacterized protein</fullName>
    </submittedName>
</protein>
<sequence>MPSIGWEERPRFKQCFSPLASKEDGRSSSYYKLPEQLIKLSVLKLDGSSFDIQISRCATIGEVKLAVEELFSRSTKEEGEGEISWIHVWGHFCLCYDGQKLLNDKESLITFGIKDGDQILFKRHMSMNYNPARRPTRNHKRSHKQHKMSSSGQDIDQGKLDSNGDDIEDDNDEDKSHHGNNENAIIKNAEFKLAQIDWSWKKKRRVDANSYGHRNGHRIWTFRSVSGGAFGSLPKPISVYNGQGIKGVQNGGQ</sequence>